<dbReference type="InterPro" id="IPR007822">
    <property type="entry name" value="LANC-like"/>
</dbReference>
<dbReference type="Gene3D" id="1.50.10.20">
    <property type="match status" value="1"/>
</dbReference>
<name>A0AA49GI21_9BACT</name>
<reference evidence="1" key="2">
    <citation type="journal article" date="2024" name="Antonie Van Leeuwenhoek">
        <title>Roseihalotalea indica gen. nov., sp. nov., a halophilic Bacteroidetes from mesopelagic Southwest Indian Ocean with higher carbohydrate metabolic potential.</title>
        <authorList>
            <person name="Chen B."/>
            <person name="Zhang M."/>
            <person name="Lin D."/>
            <person name="Ye J."/>
            <person name="Tang K."/>
        </authorList>
    </citation>
    <scope>NUCLEOTIDE SEQUENCE</scope>
    <source>
        <strain evidence="1">TK19036</strain>
    </source>
</reference>
<proteinExistence type="predicted"/>
<accession>A0AA49GI21</accession>
<dbReference type="AlphaFoldDB" id="A0AA49GI21"/>
<dbReference type="Pfam" id="PF05147">
    <property type="entry name" value="LANC_like"/>
    <property type="match status" value="1"/>
</dbReference>
<evidence type="ECO:0000313" key="1">
    <source>
        <dbReference type="EMBL" id="WKN34024.1"/>
    </source>
</evidence>
<dbReference type="EMBL" id="CP120682">
    <property type="protein sequence ID" value="WKN34024.1"/>
    <property type="molecule type" value="Genomic_DNA"/>
</dbReference>
<dbReference type="SUPFAM" id="SSF158745">
    <property type="entry name" value="LanC-like"/>
    <property type="match status" value="1"/>
</dbReference>
<protein>
    <submittedName>
        <fullName evidence="1">Lanthionine synthetase LanC family protein</fullName>
    </submittedName>
</protein>
<gene>
    <name evidence="1" type="ORF">K4G66_16715</name>
</gene>
<sequence length="393" mass="44510">MISSVQEQHTDVIYDIVAEASKRGSQLQYIGYHNGRAGLALFYSHVAHFTGEPKYIQRANNVINEIMANLSTSLYKGYASFFYRDLAQLGMVIRYMEQAGQLNINTNDLLHTLDSVLHRFMLNKIAEGDLYQITGALAAGHYFLSRTDQLPEASLYLQQLIDGIERTARTDREGNYYWQWPHYKCDGVYLGLHCGSAMIINFLAGIKNYVDDDAQIKHIIEKASSYIVAQKRSFSKSHFPIKAQDPIKINSLLLGDLGIGYGLLRASQLLNNSTLEEEALTVLYDCCKRQTAEETLIHDASIFYGASGTALLFERIFDLTHQYCFSQSAQYWHQQVPAFRHPEHPHAGFKAIFNQKYPYTNICFNEGILGIGIALMRNLTPFTPSLNSLLGYL</sequence>
<reference evidence="1" key="1">
    <citation type="journal article" date="2023" name="Comput. Struct. Biotechnol. J.">
        <title>Discovery of a novel marine Bacteroidetes with a rich repertoire of carbohydrate-active enzymes.</title>
        <authorList>
            <person name="Chen B."/>
            <person name="Liu G."/>
            <person name="Chen Q."/>
            <person name="Wang H."/>
            <person name="Liu L."/>
            <person name="Tang K."/>
        </authorList>
    </citation>
    <scope>NUCLEOTIDE SEQUENCE</scope>
    <source>
        <strain evidence="1">TK19036</strain>
    </source>
</reference>
<dbReference type="SMART" id="SM01260">
    <property type="entry name" value="LANC_like"/>
    <property type="match status" value="1"/>
</dbReference>
<dbReference type="GO" id="GO:0031179">
    <property type="term" value="P:peptide modification"/>
    <property type="evidence" value="ECO:0007669"/>
    <property type="project" value="InterPro"/>
</dbReference>
<organism evidence="1">
    <name type="scientific">Roseihalotalea indica</name>
    <dbReference type="NCBI Taxonomy" id="2867963"/>
    <lineage>
        <taxon>Bacteria</taxon>
        <taxon>Pseudomonadati</taxon>
        <taxon>Bacteroidota</taxon>
        <taxon>Cytophagia</taxon>
        <taxon>Cytophagales</taxon>
        <taxon>Catalimonadaceae</taxon>
        <taxon>Roseihalotalea</taxon>
    </lineage>
</organism>